<gene>
    <name evidence="2" type="ORF">MB27_00705</name>
</gene>
<feature type="signal peptide" evidence="1">
    <location>
        <begin position="1"/>
        <end position="17"/>
    </location>
</feature>
<keyword evidence="3" id="KW-1185">Reference proteome</keyword>
<dbReference type="Proteomes" id="UP000054537">
    <property type="component" value="Unassembled WGS sequence"/>
</dbReference>
<proteinExistence type="predicted"/>
<dbReference type="PROSITE" id="PS51257">
    <property type="entry name" value="PROKAR_LIPOPROTEIN"/>
    <property type="match status" value="1"/>
</dbReference>
<comment type="caution">
    <text evidence="2">The sequence shown here is derived from an EMBL/GenBank/DDBJ whole genome shotgun (WGS) entry which is preliminary data.</text>
</comment>
<sequence length="241" mass="24603">MLRGGASLMLAATLALAGCGSSDNGGGGGGLLGGDKKDASVALTEATTKMQETSYKTKMDLGGLGTMTGVSDGKKKVHEFVMDVTTQGQTVNTTMRIIDGVTYMKMKMDGASTLPGFDGKTWRKIEGGGPGSLGGFDASQMTKSLQSAVDAKWEGDVIKGTIDMSKSAESLGLGGQAAAQVAGKSVPFEAKLDGEGRLTNYKLDMSSLGAAGGASKYDITYSDYGTPVDVQVPPASEIAKS</sequence>
<dbReference type="Gene3D" id="2.50.20.20">
    <property type="match status" value="1"/>
</dbReference>
<evidence type="ECO:0000313" key="2">
    <source>
        <dbReference type="EMBL" id="KHD79181.1"/>
    </source>
</evidence>
<evidence type="ECO:0008006" key="4">
    <source>
        <dbReference type="Google" id="ProtNLM"/>
    </source>
</evidence>
<dbReference type="AlphaFoldDB" id="A0A0A6UUR3"/>
<dbReference type="EMBL" id="JRTT01000001">
    <property type="protein sequence ID" value="KHD79181.1"/>
    <property type="molecule type" value="Genomic_DNA"/>
</dbReference>
<organism evidence="2 3">
    <name type="scientific">Actinoplanes utahensis</name>
    <dbReference type="NCBI Taxonomy" id="1869"/>
    <lineage>
        <taxon>Bacteria</taxon>
        <taxon>Bacillati</taxon>
        <taxon>Actinomycetota</taxon>
        <taxon>Actinomycetes</taxon>
        <taxon>Micromonosporales</taxon>
        <taxon>Micromonosporaceae</taxon>
        <taxon>Actinoplanes</taxon>
    </lineage>
</organism>
<feature type="chain" id="PRO_5039705696" description="Lipoprotein" evidence="1">
    <location>
        <begin position="18"/>
        <end position="241"/>
    </location>
</feature>
<name>A0A0A6UUR3_ACTUT</name>
<evidence type="ECO:0000313" key="3">
    <source>
        <dbReference type="Proteomes" id="UP000054537"/>
    </source>
</evidence>
<protein>
    <recommendedName>
        <fullName evidence="4">Lipoprotein</fullName>
    </recommendedName>
</protein>
<evidence type="ECO:0000256" key="1">
    <source>
        <dbReference type="SAM" id="SignalP"/>
    </source>
</evidence>
<reference evidence="2 3" key="1">
    <citation type="submission" date="2014-10" db="EMBL/GenBank/DDBJ databases">
        <title>Draft genome sequence of Actinoplanes utahensis NRRL 12052.</title>
        <authorList>
            <person name="Velasco-Bucheli B."/>
            <person name="del Cerro C."/>
            <person name="Hormigo D."/>
            <person name="Garcia J.L."/>
            <person name="Acebal C."/>
            <person name="Arroyo M."/>
            <person name="de la Mata I."/>
        </authorList>
    </citation>
    <scope>NUCLEOTIDE SEQUENCE [LARGE SCALE GENOMIC DNA]</scope>
    <source>
        <strain evidence="2 3">NRRL 12052</strain>
    </source>
</reference>
<keyword evidence="1" id="KW-0732">Signal</keyword>
<accession>A0A0A6UUR3</accession>